<evidence type="ECO:0000313" key="3">
    <source>
        <dbReference type="Proteomes" id="UP000784294"/>
    </source>
</evidence>
<organism evidence="2 3">
    <name type="scientific">Protopolystoma xenopodis</name>
    <dbReference type="NCBI Taxonomy" id="117903"/>
    <lineage>
        <taxon>Eukaryota</taxon>
        <taxon>Metazoa</taxon>
        <taxon>Spiralia</taxon>
        <taxon>Lophotrochozoa</taxon>
        <taxon>Platyhelminthes</taxon>
        <taxon>Monogenea</taxon>
        <taxon>Polyopisthocotylea</taxon>
        <taxon>Polystomatidea</taxon>
        <taxon>Polystomatidae</taxon>
        <taxon>Protopolystoma</taxon>
    </lineage>
</organism>
<dbReference type="EMBL" id="CAAALY010007997">
    <property type="protein sequence ID" value="VEL10086.1"/>
    <property type="molecule type" value="Genomic_DNA"/>
</dbReference>
<gene>
    <name evidence="2" type="ORF">PXEA_LOCUS3526</name>
</gene>
<keyword evidence="3" id="KW-1185">Reference proteome</keyword>
<dbReference type="Proteomes" id="UP000784294">
    <property type="component" value="Unassembled WGS sequence"/>
</dbReference>
<dbReference type="AlphaFoldDB" id="A0A3S4ZFD5"/>
<protein>
    <submittedName>
        <fullName evidence="2">Uncharacterized protein</fullName>
    </submittedName>
</protein>
<accession>A0A3S4ZFD5</accession>
<evidence type="ECO:0000256" key="1">
    <source>
        <dbReference type="SAM" id="MobiDB-lite"/>
    </source>
</evidence>
<proteinExistence type="predicted"/>
<name>A0A3S4ZFD5_9PLAT</name>
<reference evidence="2" key="1">
    <citation type="submission" date="2018-11" db="EMBL/GenBank/DDBJ databases">
        <authorList>
            <consortium name="Pathogen Informatics"/>
        </authorList>
    </citation>
    <scope>NUCLEOTIDE SEQUENCE</scope>
</reference>
<evidence type="ECO:0000313" key="2">
    <source>
        <dbReference type="EMBL" id="VEL10086.1"/>
    </source>
</evidence>
<sequence>MCGRTMTRRPARREDVTQLCGPLLTGRILTRRTVEAGVPIRQWSLCSGPARIGHTNAAKASSEEGQKRRTGRGKMEDFVLGRVGLKLKGARAPNQTDCASLLFKKTGFA</sequence>
<comment type="caution">
    <text evidence="2">The sequence shown here is derived from an EMBL/GenBank/DDBJ whole genome shotgun (WGS) entry which is preliminary data.</text>
</comment>
<feature type="compositionally biased region" description="Basic and acidic residues" evidence="1">
    <location>
        <begin position="61"/>
        <end position="74"/>
    </location>
</feature>
<feature type="region of interest" description="Disordered" evidence="1">
    <location>
        <begin position="54"/>
        <end position="74"/>
    </location>
</feature>